<reference evidence="2 3" key="1">
    <citation type="submission" date="2019-12" db="EMBL/GenBank/DDBJ databases">
        <title>Chromosome-level assembly of the Caenorhabditis remanei genome.</title>
        <authorList>
            <person name="Teterina A.A."/>
            <person name="Willis J.H."/>
            <person name="Phillips P.C."/>
        </authorList>
    </citation>
    <scope>NUCLEOTIDE SEQUENCE [LARGE SCALE GENOMIC DNA]</scope>
    <source>
        <strain evidence="2 3">PX506</strain>
        <tissue evidence="2">Whole organism</tissue>
    </source>
</reference>
<dbReference type="AlphaFoldDB" id="A0A6A5HL24"/>
<dbReference type="RefSeq" id="XP_003110215.2">
    <property type="nucleotide sequence ID" value="XM_003110167.2"/>
</dbReference>
<comment type="caution">
    <text evidence="2">The sequence shown here is derived from an EMBL/GenBank/DDBJ whole genome shotgun (WGS) entry which is preliminary data.</text>
</comment>
<feature type="compositionally biased region" description="Basic and acidic residues" evidence="1">
    <location>
        <begin position="241"/>
        <end position="250"/>
    </location>
</feature>
<evidence type="ECO:0000313" key="3">
    <source>
        <dbReference type="Proteomes" id="UP000483820"/>
    </source>
</evidence>
<protein>
    <submittedName>
        <fullName evidence="2">Uncharacterized protein</fullName>
    </submittedName>
</protein>
<feature type="region of interest" description="Disordered" evidence="1">
    <location>
        <begin position="224"/>
        <end position="250"/>
    </location>
</feature>
<evidence type="ECO:0000256" key="1">
    <source>
        <dbReference type="SAM" id="MobiDB-lite"/>
    </source>
</evidence>
<dbReference type="EMBL" id="WUAV01000002">
    <property type="protein sequence ID" value="KAF1767083.1"/>
    <property type="molecule type" value="Genomic_DNA"/>
</dbReference>
<gene>
    <name evidence="2" type="ORF">GCK72_007041</name>
</gene>
<sequence length="250" mass="29065">MSEPPMVPIATNGSRFYHDCLVQIHDLGRYVHHLQNGLAMLKNHIQKHEESIPDPKEIVDTKIGSIIVEKHLEDHMKMLENLGTQVKQWEQHYFCAQQGIRQPPPINSDWEGSASGSSNQKPPETFEEALELWNKHFPTDPGYRVDKDLTCYLFNPDGEKIAPQIIKQAMTQRDFYQSVCPVTKGNPSWTQLSEDEQDEWATACKQMKDIQKKQLELGLIKTRDISEKHRRSKEKRKARKMKFDLMKNDN</sequence>
<name>A0A6A5HL24_CAERE</name>
<evidence type="ECO:0000313" key="2">
    <source>
        <dbReference type="EMBL" id="KAF1767083.1"/>
    </source>
</evidence>
<accession>A0A6A5HL24</accession>
<dbReference type="Proteomes" id="UP000483820">
    <property type="component" value="Chromosome II"/>
</dbReference>
<organism evidence="2 3">
    <name type="scientific">Caenorhabditis remanei</name>
    <name type="common">Caenorhabditis vulgaris</name>
    <dbReference type="NCBI Taxonomy" id="31234"/>
    <lineage>
        <taxon>Eukaryota</taxon>
        <taxon>Metazoa</taxon>
        <taxon>Ecdysozoa</taxon>
        <taxon>Nematoda</taxon>
        <taxon>Chromadorea</taxon>
        <taxon>Rhabditida</taxon>
        <taxon>Rhabditina</taxon>
        <taxon>Rhabditomorpha</taxon>
        <taxon>Rhabditoidea</taxon>
        <taxon>Rhabditidae</taxon>
        <taxon>Peloderinae</taxon>
        <taxon>Caenorhabditis</taxon>
    </lineage>
</organism>
<proteinExistence type="predicted"/>
<dbReference type="KEGG" id="crq:GCK72_007041"/>
<dbReference type="GeneID" id="9804224"/>
<feature type="compositionally biased region" description="Basic residues" evidence="1">
    <location>
        <begin position="228"/>
        <end position="240"/>
    </location>
</feature>
<feature type="region of interest" description="Disordered" evidence="1">
    <location>
        <begin position="104"/>
        <end position="124"/>
    </location>
</feature>
<dbReference type="CTD" id="9804224"/>